<feature type="domain" description="Retrovirus-related Pol polyprotein from transposon TNT 1-94-like beta-barrel" evidence="1">
    <location>
        <begin position="41"/>
        <end position="78"/>
    </location>
</feature>
<name>A0A392QFH0_9FABA</name>
<dbReference type="Pfam" id="PF22936">
    <property type="entry name" value="Pol_BBD"/>
    <property type="match status" value="1"/>
</dbReference>
<keyword evidence="3" id="KW-1185">Reference proteome</keyword>
<accession>A0A392QFH0</accession>
<dbReference type="AlphaFoldDB" id="A0A392QFH0"/>
<sequence>MPVFASDTANDSLESSQSTFPVTNLESLLRQLSTTPGSSKWYFDSACCNHMTSASHLFSSLSKNDTTRSIHTADGSLMH</sequence>
<protein>
    <recommendedName>
        <fullName evidence="1">Retrovirus-related Pol polyprotein from transposon TNT 1-94-like beta-barrel domain-containing protein</fullName>
    </recommendedName>
</protein>
<evidence type="ECO:0000313" key="3">
    <source>
        <dbReference type="Proteomes" id="UP000265520"/>
    </source>
</evidence>
<reference evidence="2 3" key="1">
    <citation type="journal article" date="2018" name="Front. Plant Sci.">
        <title>Red Clover (Trifolium pratense) and Zigzag Clover (T. medium) - A Picture of Genomic Similarities and Differences.</title>
        <authorList>
            <person name="Dluhosova J."/>
            <person name="Istvanek J."/>
            <person name="Nedelnik J."/>
            <person name="Repkova J."/>
        </authorList>
    </citation>
    <scope>NUCLEOTIDE SEQUENCE [LARGE SCALE GENOMIC DNA]</scope>
    <source>
        <strain evidence="3">cv. 10/8</strain>
        <tissue evidence="2">Leaf</tissue>
    </source>
</reference>
<dbReference type="EMBL" id="LXQA010131662">
    <property type="protein sequence ID" value="MCI22659.1"/>
    <property type="molecule type" value="Genomic_DNA"/>
</dbReference>
<dbReference type="Proteomes" id="UP000265520">
    <property type="component" value="Unassembled WGS sequence"/>
</dbReference>
<organism evidence="2 3">
    <name type="scientific">Trifolium medium</name>
    <dbReference type="NCBI Taxonomy" id="97028"/>
    <lineage>
        <taxon>Eukaryota</taxon>
        <taxon>Viridiplantae</taxon>
        <taxon>Streptophyta</taxon>
        <taxon>Embryophyta</taxon>
        <taxon>Tracheophyta</taxon>
        <taxon>Spermatophyta</taxon>
        <taxon>Magnoliopsida</taxon>
        <taxon>eudicotyledons</taxon>
        <taxon>Gunneridae</taxon>
        <taxon>Pentapetalae</taxon>
        <taxon>rosids</taxon>
        <taxon>fabids</taxon>
        <taxon>Fabales</taxon>
        <taxon>Fabaceae</taxon>
        <taxon>Papilionoideae</taxon>
        <taxon>50 kb inversion clade</taxon>
        <taxon>NPAAA clade</taxon>
        <taxon>Hologalegina</taxon>
        <taxon>IRL clade</taxon>
        <taxon>Trifolieae</taxon>
        <taxon>Trifolium</taxon>
    </lineage>
</organism>
<dbReference type="InterPro" id="IPR054722">
    <property type="entry name" value="PolX-like_BBD"/>
</dbReference>
<feature type="non-terminal residue" evidence="2">
    <location>
        <position position="79"/>
    </location>
</feature>
<proteinExistence type="predicted"/>
<evidence type="ECO:0000259" key="1">
    <source>
        <dbReference type="Pfam" id="PF22936"/>
    </source>
</evidence>
<evidence type="ECO:0000313" key="2">
    <source>
        <dbReference type="EMBL" id="MCI22659.1"/>
    </source>
</evidence>
<comment type="caution">
    <text evidence="2">The sequence shown here is derived from an EMBL/GenBank/DDBJ whole genome shotgun (WGS) entry which is preliminary data.</text>
</comment>